<feature type="region of interest" description="Disordered" evidence="1">
    <location>
        <begin position="482"/>
        <end position="503"/>
    </location>
</feature>
<dbReference type="PANTHER" id="PTHR33116">
    <property type="entry name" value="REVERSE TRANSCRIPTASE ZINC-BINDING DOMAIN-CONTAINING PROTEIN-RELATED-RELATED"/>
    <property type="match status" value="1"/>
</dbReference>
<comment type="caution">
    <text evidence="3">The sequence shown here is derived from an EMBL/GenBank/DDBJ whole genome shotgun (WGS) entry which is preliminary data.</text>
</comment>
<dbReference type="AlphaFoldDB" id="A0A6L2JCH6"/>
<keyword evidence="2" id="KW-0732">Signal</keyword>
<feature type="signal peptide" evidence="2">
    <location>
        <begin position="1"/>
        <end position="23"/>
    </location>
</feature>
<dbReference type="GO" id="GO:0003964">
    <property type="term" value="F:RNA-directed DNA polymerase activity"/>
    <property type="evidence" value="ECO:0007669"/>
    <property type="project" value="UniProtKB-KW"/>
</dbReference>
<dbReference type="EMBL" id="BKCJ010000571">
    <property type="protein sequence ID" value="GEU34392.1"/>
    <property type="molecule type" value="Genomic_DNA"/>
</dbReference>
<reference evidence="3" key="1">
    <citation type="journal article" date="2019" name="Sci. Rep.">
        <title>Draft genome of Tanacetum cinerariifolium, the natural source of mosquito coil.</title>
        <authorList>
            <person name="Yamashiro T."/>
            <person name="Shiraishi A."/>
            <person name="Satake H."/>
            <person name="Nakayama K."/>
        </authorList>
    </citation>
    <scope>NUCLEOTIDE SEQUENCE</scope>
</reference>
<evidence type="ECO:0000256" key="2">
    <source>
        <dbReference type="SAM" id="SignalP"/>
    </source>
</evidence>
<proteinExistence type="predicted"/>
<feature type="chain" id="PRO_5026861778" evidence="2">
    <location>
        <begin position="24"/>
        <end position="503"/>
    </location>
</feature>
<keyword evidence="3" id="KW-0548">Nucleotidyltransferase</keyword>
<gene>
    <name evidence="3" type="ORF">Tci_006370</name>
</gene>
<organism evidence="3">
    <name type="scientific">Tanacetum cinerariifolium</name>
    <name type="common">Dalmatian daisy</name>
    <name type="synonym">Chrysanthemum cinerariifolium</name>
    <dbReference type="NCBI Taxonomy" id="118510"/>
    <lineage>
        <taxon>Eukaryota</taxon>
        <taxon>Viridiplantae</taxon>
        <taxon>Streptophyta</taxon>
        <taxon>Embryophyta</taxon>
        <taxon>Tracheophyta</taxon>
        <taxon>Spermatophyta</taxon>
        <taxon>Magnoliopsida</taxon>
        <taxon>eudicotyledons</taxon>
        <taxon>Gunneridae</taxon>
        <taxon>Pentapetalae</taxon>
        <taxon>asterids</taxon>
        <taxon>campanulids</taxon>
        <taxon>Asterales</taxon>
        <taxon>Asteraceae</taxon>
        <taxon>Asteroideae</taxon>
        <taxon>Anthemideae</taxon>
        <taxon>Anthemidinae</taxon>
        <taxon>Tanacetum</taxon>
    </lineage>
</organism>
<keyword evidence="3" id="KW-0808">Transferase</keyword>
<accession>A0A6L2JCH6</accession>
<name>A0A6L2JCH6_TANCI</name>
<evidence type="ECO:0000313" key="3">
    <source>
        <dbReference type="EMBL" id="GEU34392.1"/>
    </source>
</evidence>
<dbReference type="PANTHER" id="PTHR33116:SF79">
    <property type="entry name" value="REVERSE TRANSCRIPTASE DOMAIN, ZINC FINGER, CCHC-TYPE-RELATED"/>
    <property type="match status" value="1"/>
</dbReference>
<keyword evidence="3" id="KW-0695">RNA-directed DNA polymerase</keyword>
<protein>
    <submittedName>
        <fullName evidence="3">RNA-directed DNA polymerase, eukaryota, reverse transcriptase zinc-binding domain protein</fullName>
    </submittedName>
</protein>
<sequence length="503" mass="56594">MHATVSMLLCVGGRLSLIKAVLGNLPTYYMSLYKMHVAVYNKLESMQNQFFIGGDQGAKKMAWMRWNSCMDSKQKGGPGIGSIHALNVGLLFKWLWRFLSQSSDLWISIIKEIHGFHGGIFDPSSYSSCLSPWSGILSSIKSLKKKGTDLLSLCSCKLGNGDSIRFWDDVWPPRGGIESSQLSDLKLLVGSVVLSEHTDSWLWSLSYTLDVGPLATRWNKNVPTKVNVFLWRLLCVGGHLSLIKAVLGNLPTYYMSLYKMHVAVYNKLESMQNQFFIGGDQGAKKMAWMRWNSCIGSIHALNVGLLFKWLWRFLSQSSDLWISIIKEIHGFHGGIFDPSSYSSYLSPWSGILSSIKSLKKKGIDLLSLCSCKLGNGDSIRFWDDVWCDSQPLKVQFPRVYMLDNDKSCCVANRLGLHDWSSVFRRPPRGDSWLWSLDISKGFSVARFRLELDVVSDETAHVVTVMFDDIVKELVKYVVEDSDTKASNSVDEEPIEDKDGGTPD</sequence>
<evidence type="ECO:0000256" key="1">
    <source>
        <dbReference type="SAM" id="MobiDB-lite"/>
    </source>
</evidence>